<accession>A0AAD7X543</accession>
<dbReference type="InterPro" id="IPR025714">
    <property type="entry name" value="Methyltranfer_dom"/>
</dbReference>
<dbReference type="Proteomes" id="UP001215151">
    <property type="component" value="Unassembled WGS sequence"/>
</dbReference>
<dbReference type="EMBL" id="JAPEVG010000888">
    <property type="protein sequence ID" value="KAJ8454787.1"/>
    <property type="molecule type" value="Genomic_DNA"/>
</dbReference>
<evidence type="ECO:0000313" key="2">
    <source>
        <dbReference type="EMBL" id="KAJ8454787.1"/>
    </source>
</evidence>
<gene>
    <name evidence="2" type="ORF">ONZ51_g12826</name>
</gene>
<proteinExistence type="predicted"/>
<reference evidence="2" key="1">
    <citation type="submission" date="2022-11" db="EMBL/GenBank/DDBJ databases">
        <title>Genome Sequence of Cubamyces cubensis.</title>
        <authorList>
            <person name="Buettner E."/>
        </authorList>
    </citation>
    <scope>NUCLEOTIDE SEQUENCE</scope>
    <source>
        <strain evidence="2">MPL-01</strain>
    </source>
</reference>
<dbReference type="AlphaFoldDB" id="A0AAD7X543"/>
<dbReference type="CDD" id="cd02440">
    <property type="entry name" value="AdoMet_MTases"/>
    <property type="match status" value="1"/>
</dbReference>
<evidence type="ECO:0000259" key="1">
    <source>
        <dbReference type="Pfam" id="PF13847"/>
    </source>
</evidence>
<dbReference type="Pfam" id="PF13847">
    <property type="entry name" value="Methyltransf_31"/>
    <property type="match status" value="1"/>
</dbReference>
<keyword evidence="3" id="KW-1185">Reference proteome</keyword>
<sequence>MTIDIRPSIFSVGSELGDNRILLTCDEVSLYFELRNGRLWSLSSTYPLPVDMPEQTRQREHCALLRIAGPNDTDCFMELERCLASSLREPVRALDMGTGCGEWVVNMAVALPEVHFYGIDIVPIFTRCALPNVRFELQDLNDDLYYPDQHMDVVRAHDVSLGVERFPNLISEAARILKYGGVLSICEWQRCIHINDGSDIAIRAPKACAFLMALTQHLHVNYGISPVVSSVKVAIEQEPNLAALHHEFSIPIGDWPVDAFMRSVGTRYRQVLVGYAIAMIPFLTRVLRAEDVDDLVGGFISDLYYVRGLSTTYYSGYAIRI</sequence>
<organism evidence="2 3">
    <name type="scientific">Trametes cubensis</name>
    <dbReference type="NCBI Taxonomy" id="1111947"/>
    <lineage>
        <taxon>Eukaryota</taxon>
        <taxon>Fungi</taxon>
        <taxon>Dikarya</taxon>
        <taxon>Basidiomycota</taxon>
        <taxon>Agaricomycotina</taxon>
        <taxon>Agaricomycetes</taxon>
        <taxon>Polyporales</taxon>
        <taxon>Polyporaceae</taxon>
        <taxon>Trametes</taxon>
    </lineage>
</organism>
<feature type="domain" description="Methyltransferase" evidence="1">
    <location>
        <begin position="91"/>
        <end position="188"/>
    </location>
</feature>
<name>A0AAD7X543_9APHY</name>
<dbReference type="InterPro" id="IPR029063">
    <property type="entry name" value="SAM-dependent_MTases_sf"/>
</dbReference>
<comment type="caution">
    <text evidence="2">The sequence shown here is derived from an EMBL/GenBank/DDBJ whole genome shotgun (WGS) entry which is preliminary data.</text>
</comment>
<dbReference type="SUPFAM" id="SSF53335">
    <property type="entry name" value="S-adenosyl-L-methionine-dependent methyltransferases"/>
    <property type="match status" value="1"/>
</dbReference>
<evidence type="ECO:0000313" key="3">
    <source>
        <dbReference type="Proteomes" id="UP001215151"/>
    </source>
</evidence>
<dbReference type="Gene3D" id="3.40.50.150">
    <property type="entry name" value="Vaccinia Virus protein VP39"/>
    <property type="match status" value="1"/>
</dbReference>
<protein>
    <recommendedName>
        <fullName evidence="1">Methyltransferase domain-containing protein</fullName>
    </recommendedName>
</protein>